<evidence type="ECO:0008006" key="3">
    <source>
        <dbReference type="Google" id="ProtNLM"/>
    </source>
</evidence>
<evidence type="ECO:0000313" key="1">
    <source>
        <dbReference type="EMBL" id="CAL1261007.1"/>
    </source>
</evidence>
<proteinExistence type="predicted"/>
<evidence type="ECO:0000313" key="2">
    <source>
        <dbReference type="Proteomes" id="UP001497382"/>
    </source>
</evidence>
<name>A0AAV1YT44_9ARAC</name>
<feature type="non-terminal residue" evidence="1">
    <location>
        <position position="1"/>
    </location>
</feature>
<accession>A0AAV1YT44</accession>
<organism evidence="1 2">
    <name type="scientific">Larinioides sclopetarius</name>
    <dbReference type="NCBI Taxonomy" id="280406"/>
    <lineage>
        <taxon>Eukaryota</taxon>
        <taxon>Metazoa</taxon>
        <taxon>Ecdysozoa</taxon>
        <taxon>Arthropoda</taxon>
        <taxon>Chelicerata</taxon>
        <taxon>Arachnida</taxon>
        <taxon>Araneae</taxon>
        <taxon>Araneomorphae</taxon>
        <taxon>Entelegynae</taxon>
        <taxon>Araneoidea</taxon>
        <taxon>Araneidae</taxon>
        <taxon>Larinioides</taxon>
    </lineage>
</organism>
<dbReference type="EMBL" id="CAXIEN010000001">
    <property type="protein sequence ID" value="CAL1261007.1"/>
    <property type="molecule type" value="Genomic_DNA"/>
</dbReference>
<protein>
    <recommendedName>
        <fullName evidence="3">Maturase K</fullName>
    </recommendedName>
</protein>
<dbReference type="Proteomes" id="UP001497382">
    <property type="component" value="Unassembled WGS sequence"/>
</dbReference>
<sequence>RIYEFFRLQFNYGLYFEARKSRNLKLGRKLKLALYSIFLIEKVKLEYSSKLDIENIFLVLKLRNK</sequence>
<reference evidence="1 2" key="1">
    <citation type="submission" date="2024-04" db="EMBL/GenBank/DDBJ databases">
        <authorList>
            <person name="Rising A."/>
            <person name="Reimegard J."/>
            <person name="Sonavane S."/>
            <person name="Akerstrom W."/>
            <person name="Nylinder S."/>
            <person name="Hedman E."/>
            <person name="Kallberg Y."/>
        </authorList>
    </citation>
    <scope>NUCLEOTIDE SEQUENCE [LARGE SCALE GENOMIC DNA]</scope>
</reference>
<gene>
    <name evidence="1" type="ORF">LARSCL_LOCUS155</name>
</gene>
<comment type="caution">
    <text evidence="1">The sequence shown here is derived from an EMBL/GenBank/DDBJ whole genome shotgun (WGS) entry which is preliminary data.</text>
</comment>
<dbReference type="AlphaFoldDB" id="A0AAV1YT44"/>
<keyword evidence="2" id="KW-1185">Reference proteome</keyword>